<keyword evidence="4" id="KW-0238">DNA-binding</keyword>
<dbReference type="InterPro" id="IPR000847">
    <property type="entry name" value="LysR_HTH_N"/>
</dbReference>
<dbReference type="InterPro" id="IPR005119">
    <property type="entry name" value="LysR_subst-bd"/>
</dbReference>
<evidence type="ECO:0000313" key="7">
    <source>
        <dbReference type="EMBL" id="NVI43352.1"/>
    </source>
</evidence>
<gene>
    <name evidence="7" type="ORF">HAP48_009925</name>
    <name evidence="8" type="ORF">WDK88_10995</name>
</gene>
<reference evidence="8" key="2">
    <citation type="journal article" date="2021" name="Int. J. Syst. Evol. Microbiol.">
        <title>Bradyrhizobium septentrionale sp. nov. (sv. septentrionale) and Bradyrhizobium quebecense sp. nov. (sv. septentrionale) associated with legumes native to Canada possess rearranged symbiosis genes and numerous insertion sequences.</title>
        <authorList>
            <person name="Bromfield E.S.P."/>
            <person name="Cloutier S."/>
        </authorList>
    </citation>
    <scope>NUCLEOTIDE SEQUENCE</scope>
    <source>
        <strain evidence="8">5S5</strain>
    </source>
</reference>
<dbReference type="EMBL" id="JAAOLE020000001">
    <property type="protein sequence ID" value="NVI43352.1"/>
    <property type="molecule type" value="Genomic_DNA"/>
</dbReference>
<dbReference type="Proteomes" id="UP001432046">
    <property type="component" value="Chromosome"/>
</dbReference>
<evidence type="ECO:0000259" key="6">
    <source>
        <dbReference type="PROSITE" id="PS50931"/>
    </source>
</evidence>
<dbReference type="PANTHER" id="PTHR30126:SF2">
    <property type="entry name" value="HTH-TYPE TRANSCRIPTIONAL REGULATOR YJIE"/>
    <property type="match status" value="1"/>
</dbReference>
<dbReference type="PANTHER" id="PTHR30126">
    <property type="entry name" value="HTH-TYPE TRANSCRIPTIONAL REGULATOR"/>
    <property type="match status" value="1"/>
</dbReference>
<dbReference type="Gene3D" id="1.10.10.10">
    <property type="entry name" value="Winged helix-like DNA-binding domain superfamily/Winged helix DNA-binding domain"/>
    <property type="match status" value="1"/>
</dbReference>
<evidence type="ECO:0000313" key="9">
    <source>
        <dbReference type="Proteomes" id="UP001432046"/>
    </source>
</evidence>
<feature type="domain" description="HTH lysR-type" evidence="6">
    <location>
        <begin position="1"/>
        <end position="58"/>
    </location>
</feature>
<dbReference type="SUPFAM" id="SSF53850">
    <property type="entry name" value="Periplasmic binding protein-like II"/>
    <property type="match status" value="1"/>
</dbReference>
<evidence type="ECO:0000256" key="3">
    <source>
        <dbReference type="ARBA" id="ARBA00023015"/>
    </source>
</evidence>
<dbReference type="Gene3D" id="3.40.190.290">
    <property type="match status" value="1"/>
</dbReference>
<dbReference type="FunFam" id="1.10.10.10:FF:000001">
    <property type="entry name" value="LysR family transcriptional regulator"/>
    <property type="match status" value="1"/>
</dbReference>
<dbReference type="GO" id="GO:0000976">
    <property type="term" value="F:transcription cis-regulatory region binding"/>
    <property type="evidence" value="ECO:0007669"/>
    <property type="project" value="TreeGrafter"/>
</dbReference>
<evidence type="ECO:0000256" key="1">
    <source>
        <dbReference type="ARBA" id="ARBA00003502"/>
    </source>
</evidence>
<dbReference type="PROSITE" id="PS50931">
    <property type="entry name" value="HTH_LYSR"/>
    <property type="match status" value="1"/>
</dbReference>
<evidence type="ECO:0000256" key="2">
    <source>
        <dbReference type="ARBA" id="ARBA00009437"/>
    </source>
</evidence>
<evidence type="ECO:0000313" key="8">
    <source>
        <dbReference type="EMBL" id="WXC82076.1"/>
    </source>
</evidence>
<dbReference type="GO" id="GO:0003700">
    <property type="term" value="F:DNA-binding transcription factor activity"/>
    <property type="evidence" value="ECO:0007669"/>
    <property type="project" value="InterPro"/>
</dbReference>
<dbReference type="RefSeq" id="WP_166208788.1">
    <property type="nucleotide sequence ID" value="NZ_CP088285.1"/>
</dbReference>
<name>A0A973VWS1_9BRAD</name>
<proteinExistence type="inferred from homology"/>
<reference evidence="8" key="3">
    <citation type="submission" date="2024-03" db="EMBL/GenBank/DDBJ databases">
        <authorList>
            <person name="Bromfield E.S.P."/>
            <person name="Cloutier S."/>
        </authorList>
    </citation>
    <scope>NUCLEOTIDE SEQUENCE</scope>
    <source>
        <strain evidence="8">5S5</strain>
    </source>
</reference>
<dbReference type="SUPFAM" id="SSF46785">
    <property type="entry name" value="Winged helix' DNA-binding domain"/>
    <property type="match status" value="1"/>
</dbReference>
<dbReference type="EMBL" id="CP147711">
    <property type="protein sequence ID" value="WXC82076.1"/>
    <property type="molecule type" value="Genomic_DNA"/>
</dbReference>
<keyword evidence="3" id="KW-0805">Transcription regulation</keyword>
<dbReference type="AlphaFoldDB" id="A0A973VWS1"/>
<evidence type="ECO:0000256" key="5">
    <source>
        <dbReference type="ARBA" id="ARBA00023163"/>
    </source>
</evidence>
<dbReference type="Pfam" id="PF03466">
    <property type="entry name" value="LysR_substrate"/>
    <property type="match status" value="1"/>
</dbReference>
<dbReference type="PRINTS" id="PR00039">
    <property type="entry name" value="HTHLYSR"/>
</dbReference>
<comment type="similarity">
    <text evidence="2">Belongs to the LysR transcriptional regulatory family.</text>
</comment>
<accession>A0A973VWS1</accession>
<comment type="function">
    <text evidence="1">NodD regulates the expression of the nodABCFE genes which encode other nodulation proteins. NodD is also a negative regulator of its own expression. Binds flavonoids as inducers.</text>
</comment>
<dbReference type="Pfam" id="PF00126">
    <property type="entry name" value="HTH_1"/>
    <property type="match status" value="1"/>
</dbReference>
<sequence>MDLIWLEDFLAIAEEGGFSRAAERRHVTQPALSRRIKALEGWLGTPLFERSTHVVTLTSAGRSFRPIAEDVLRRVLNGREEALEAARLKAETIQFVATHALSQSFFPDWIRKTDRARTGSAVQLVASNFGGCERLLLEAQAHFLLTHYHPTLVTRLDTDRFQRIELDTDVLVPISAPASKHTLRGGRRRKPMPRYQLPGSTKAPLPYLAYHPGSGVGRIVNSFLAAKEPAAVLVPSFSAPVMLLVDMAREGRGITWAPRSLVQRELQSGRLLRAGGEEWDIAISICLFRSRSRLTNAAESFWNGIKKQRNGYLEAAAHAPGIAPKQSRK</sequence>
<reference evidence="7" key="1">
    <citation type="submission" date="2020-06" db="EMBL/GenBank/DDBJ databases">
        <title>Whole Genome Sequence of Bradyrhizobium sp. Strain 1S1.</title>
        <authorList>
            <person name="Bromfield E.S.P."/>
            <person name="Cloutier S."/>
        </authorList>
    </citation>
    <scope>NUCLEOTIDE SEQUENCE [LARGE SCALE GENOMIC DNA]</scope>
    <source>
        <strain evidence="7">1S1</strain>
    </source>
</reference>
<organism evidence="7">
    <name type="scientific">Bradyrhizobium septentrionale</name>
    <dbReference type="NCBI Taxonomy" id="1404411"/>
    <lineage>
        <taxon>Bacteria</taxon>
        <taxon>Pseudomonadati</taxon>
        <taxon>Pseudomonadota</taxon>
        <taxon>Alphaproteobacteria</taxon>
        <taxon>Hyphomicrobiales</taxon>
        <taxon>Nitrobacteraceae</taxon>
        <taxon>Bradyrhizobium</taxon>
    </lineage>
</organism>
<dbReference type="InterPro" id="IPR036388">
    <property type="entry name" value="WH-like_DNA-bd_sf"/>
</dbReference>
<protein>
    <submittedName>
        <fullName evidence="7">LysR family transcriptional regulator</fullName>
    </submittedName>
</protein>
<evidence type="ECO:0000256" key="4">
    <source>
        <dbReference type="ARBA" id="ARBA00023125"/>
    </source>
</evidence>
<keyword evidence="9" id="KW-1185">Reference proteome</keyword>
<keyword evidence="5" id="KW-0804">Transcription</keyword>
<dbReference type="InterPro" id="IPR036390">
    <property type="entry name" value="WH_DNA-bd_sf"/>
</dbReference>